<dbReference type="AlphaFoldDB" id="A0A942Y5B6"/>
<dbReference type="RefSeq" id="WP_213139838.1">
    <property type="nucleotide sequence ID" value="NZ_JAGYPE020000004.1"/>
</dbReference>
<name>A0A942Y5B6_9BACI</name>
<gene>
    <name evidence="1" type="ORF">KHB02_00125</name>
    <name evidence="2" type="ORF">KHB02_003650</name>
</gene>
<reference evidence="1" key="1">
    <citation type="submission" date="2021-05" db="EMBL/GenBank/DDBJ databases">
        <title>Novel Bacillus species.</title>
        <authorList>
            <person name="Liu G."/>
        </authorList>
    </citation>
    <scope>NUCLEOTIDE SEQUENCE</scope>
    <source>
        <strain evidence="1 3">FJAT-50051</strain>
    </source>
</reference>
<dbReference type="EMBL" id="JAGYPE020000004">
    <property type="protein sequence ID" value="MCH6264616.1"/>
    <property type="molecule type" value="Genomic_DNA"/>
</dbReference>
<evidence type="ECO:0000313" key="2">
    <source>
        <dbReference type="EMBL" id="MCH6264616.1"/>
    </source>
</evidence>
<evidence type="ECO:0000313" key="1">
    <source>
        <dbReference type="EMBL" id="MBS4179781.1"/>
    </source>
</evidence>
<keyword evidence="3" id="KW-1185">Reference proteome</keyword>
<comment type="caution">
    <text evidence="1">The sequence shown here is derived from an EMBL/GenBank/DDBJ whole genome shotgun (WGS) entry which is preliminary data.</text>
</comment>
<sequence length="114" mass="13311">MITPVLSGTHIMHSDWGDEPDDFYICLDVFIGEQGEKNSHSFEVFRIEIISPKRLVKKLSDTIEIELGRGCFITSDYSLPRIEGKIEQLLRFCKREIWDDVIHAISRYMIYADE</sequence>
<dbReference type="Pfam" id="PF15586">
    <property type="entry name" value="Imm8"/>
    <property type="match status" value="1"/>
</dbReference>
<dbReference type="Proteomes" id="UP000677265">
    <property type="component" value="Unassembled WGS sequence"/>
</dbReference>
<evidence type="ECO:0000313" key="3">
    <source>
        <dbReference type="Proteomes" id="UP000677265"/>
    </source>
</evidence>
<protein>
    <submittedName>
        <fullName evidence="2">Immunity 8 family protein</fullName>
    </submittedName>
</protein>
<proteinExistence type="predicted"/>
<dbReference type="InterPro" id="IPR028964">
    <property type="entry name" value="Imm8"/>
</dbReference>
<dbReference type="EMBL" id="JAGYPE010000001">
    <property type="protein sequence ID" value="MBS4179781.1"/>
    <property type="molecule type" value="Genomic_DNA"/>
</dbReference>
<accession>A0A942Y5B6</accession>
<organism evidence="1">
    <name type="scientific">Neobacillus citreus</name>
    <dbReference type="NCBI Taxonomy" id="2833578"/>
    <lineage>
        <taxon>Bacteria</taxon>
        <taxon>Bacillati</taxon>
        <taxon>Bacillota</taxon>
        <taxon>Bacilli</taxon>
        <taxon>Bacillales</taxon>
        <taxon>Bacillaceae</taxon>
        <taxon>Neobacillus</taxon>
    </lineage>
</organism>